<evidence type="ECO:0000256" key="3">
    <source>
        <dbReference type="ARBA" id="ARBA00023239"/>
    </source>
</evidence>
<dbReference type="InterPro" id="IPR018376">
    <property type="entry name" value="Enoyl-CoA_hyd/isom_CS"/>
</dbReference>
<dbReference type="Gene3D" id="1.10.12.10">
    <property type="entry name" value="Lyase 2-enoyl-coa Hydratase, Chain A, domain 2"/>
    <property type="match status" value="1"/>
</dbReference>
<evidence type="ECO:0000256" key="2">
    <source>
        <dbReference type="ARBA" id="ARBA00023098"/>
    </source>
</evidence>
<dbReference type="GO" id="GO:0006635">
    <property type="term" value="P:fatty acid beta-oxidation"/>
    <property type="evidence" value="ECO:0007669"/>
    <property type="project" value="TreeGrafter"/>
</dbReference>
<dbReference type="SUPFAM" id="SSF52096">
    <property type="entry name" value="ClpP/crotonase"/>
    <property type="match status" value="1"/>
</dbReference>
<sequence>MNPILTEILGDNGQILNITLNRPKMLNAFNTKMAEYLLSLLKVVSTDSSIRVVLLTSSNNDAFCTGADLKERQGLSDEAWKVQHELFEQMFYALEDLPQPTIAVVNGYALAGGFELALNCDLLIAAKTSKFGLPEVTRGIMPGCGGSRLLPKRVPLHKAKQWLFTGEIFGVEEASDAGLLNAVVPPEELFQTALRLANKIAKNAPLGVQGCKKSANTLGALSSSEARKREIEIYNLAVNSNDRLEGVLAFNEKRAPIFTGK</sequence>
<keyword evidence="6" id="KW-1185">Reference proteome</keyword>
<evidence type="ECO:0000313" key="6">
    <source>
        <dbReference type="Proteomes" id="UP000036867"/>
    </source>
</evidence>
<dbReference type="EMBL" id="LILB01000001">
    <property type="protein sequence ID" value="KOO50996.1"/>
    <property type="molecule type" value="Genomic_DNA"/>
</dbReference>
<evidence type="ECO:0000313" key="5">
    <source>
        <dbReference type="EMBL" id="KOO50996.1"/>
    </source>
</evidence>
<dbReference type="RefSeq" id="WP_053415108.1">
    <property type="nucleotide sequence ID" value="NZ_LILB01000001.1"/>
</dbReference>
<keyword evidence="2" id="KW-0443">Lipid metabolism</keyword>
<dbReference type="Proteomes" id="UP000036867">
    <property type="component" value="Unassembled WGS sequence"/>
</dbReference>
<reference evidence="6" key="1">
    <citation type="submission" date="2015-08" db="EMBL/GenBank/DDBJ databases">
        <title>Fjat-10028 dsm 16317.</title>
        <authorList>
            <person name="Liu B."/>
            <person name="Wang J."/>
            <person name="Zhu Y."/>
            <person name="Liu G."/>
            <person name="Chen Q."/>
            <person name="Chen Z."/>
            <person name="Lan J."/>
            <person name="Che J."/>
            <person name="Ge C."/>
            <person name="Shi H."/>
            <person name="Pan Z."/>
            <person name="Liu X."/>
        </authorList>
    </citation>
    <scope>NUCLEOTIDE SEQUENCE [LARGE SCALE GENOMIC DNA]</scope>
    <source>
        <strain evidence="6">DSM 16317</strain>
    </source>
</reference>
<dbReference type="PATRIC" id="fig|263475.3.peg.349"/>
<protein>
    <submittedName>
        <fullName evidence="5">Enoyl-CoA hydratase</fullName>
    </submittedName>
</protein>
<dbReference type="InterPro" id="IPR014748">
    <property type="entry name" value="Enoyl-CoA_hydra_C"/>
</dbReference>
<accession>A0A0M0LJ47</accession>
<dbReference type="InterPro" id="IPR029045">
    <property type="entry name" value="ClpP/crotonase-like_dom_sf"/>
</dbReference>
<organism evidence="5 6">
    <name type="scientific">Viridibacillus arvi</name>
    <dbReference type="NCBI Taxonomy" id="263475"/>
    <lineage>
        <taxon>Bacteria</taxon>
        <taxon>Bacillati</taxon>
        <taxon>Bacillota</taxon>
        <taxon>Bacilli</taxon>
        <taxon>Bacillales</taxon>
        <taxon>Caryophanaceae</taxon>
        <taxon>Viridibacillus</taxon>
    </lineage>
</organism>
<evidence type="ECO:0000256" key="4">
    <source>
        <dbReference type="RuleBase" id="RU003707"/>
    </source>
</evidence>
<name>A0A0M0LJ47_9BACL</name>
<comment type="caution">
    <text evidence="5">The sequence shown here is derived from an EMBL/GenBank/DDBJ whole genome shotgun (WGS) entry which is preliminary data.</text>
</comment>
<gene>
    <name evidence="5" type="ORF">AMD00_00260</name>
</gene>
<comment type="similarity">
    <text evidence="1 4">Belongs to the enoyl-CoA hydratase/isomerase family.</text>
</comment>
<dbReference type="OrthoDB" id="9775794at2"/>
<dbReference type="Gene3D" id="3.90.226.10">
    <property type="entry name" value="2-enoyl-CoA Hydratase, Chain A, domain 1"/>
    <property type="match status" value="1"/>
</dbReference>
<dbReference type="FunFam" id="3.90.226.10:FF:000009">
    <property type="entry name" value="Carnitinyl-CoA dehydratase"/>
    <property type="match status" value="1"/>
</dbReference>
<dbReference type="STRING" id="263475.AMD00_00260"/>
<dbReference type="PANTHER" id="PTHR11941:SF169">
    <property type="entry name" value="(7AS)-7A-METHYL-1,5-DIOXO-2,3,5,6,7,7A-HEXAHYDRO-1H-INDENE-CARBOXYL-COA HYDROLASE"/>
    <property type="match status" value="1"/>
</dbReference>
<dbReference type="PROSITE" id="PS00166">
    <property type="entry name" value="ENOYL_COA_HYDRATASE"/>
    <property type="match status" value="1"/>
</dbReference>
<dbReference type="InterPro" id="IPR001753">
    <property type="entry name" value="Enoyl-CoA_hydra/iso"/>
</dbReference>
<evidence type="ECO:0000256" key="1">
    <source>
        <dbReference type="ARBA" id="ARBA00005254"/>
    </source>
</evidence>
<dbReference type="Pfam" id="PF00378">
    <property type="entry name" value="ECH_1"/>
    <property type="match status" value="1"/>
</dbReference>
<dbReference type="GeneID" id="301134559"/>
<dbReference type="GO" id="GO:0016829">
    <property type="term" value="F:lyase activity"/>
    <property type="evidence" value="ECO:0007669"/>
    <property type="project" value="UniProtKB-KW"/>
</dbReference>
<dbReference type="PANTHER" id="PTHR11941">
    <property type="entry name" value="ENOYL-COA HYDRATASE-RELATED"/>
    <property type="match status" value="1"/>
</dbReference>
<proteinExistence type="inferred from homology"/>
<dbReference type="AlphaFoldDB" id="A0A0M0LJ47"/>
<dbReference type="CDD" id="cd06558">
    <property type="entry name" value="crotonase-like"/>
    <property type="match status" value="1"/>
</dbReference>
<keyword evidence="3" id="KW-0456">Lyase</keyword>